<evidence type="ECO:0000313" key="3">
    <source>
        <dbReference type="Proteomes" id="UP000053820"/>
    </source>
</evidence>
<feature type="region of interest" description="Disordered" evidence="1">
    <location>
        <begin position="364"/>
        <end position="397"/>
    </location>
</feature>
<dbReference type="OrthoDB" id="2756770at2759"/>
<evidence type="ECO:0008006" key="4">
    <source>
        <dbReference type="Google" id="ProtNLM"/>
    </source>
</evidence>
<feature type="compositionally biased region" description="Low complexity" evidence="1">
    <location>
        <begin position="369"/>
        <end position="390"/>
    </location>
</feature>
<evidence type="ECO:0000313" key="2">
    <source>
        <dbReference type="EMBL" id="KIJ58639.1"/>
    </source>
</evidence>
<feature type="compositionally biased region" description="Basic and acidic residues" evidence="1">
    <location>
        <begin position="426"/>
        <end position="444"/>
    </location>
</feature>
<name>A0A0C9V083_9AGAM</name>
<gene>
    <name evidence="2" type="ORF">HYDPIDRAFT_33983</name>
</gene>
<dbReference type="Pfam" id="PF14223">
    <property type="entry name" value="Retrotran_gag_2"/>
    <property type="match status" value="1"/>
</dbReference>
<evidence type="ECO:0000256" key="1">
    <source>
        <dbReference type="SAM" id="MobiDB-lite"/>
    </source>
</evidence>
<keyword evidence="3" id="KW-1185">Reference proteome</keyword>
<dbReference type="Proteomes" id="UP000053820">
    <property type="component" value="Unassembled WGS sequence"/>
</dbReference>
<dbReference type="EMBL" id="KN839920">
    <property type="protein sequence ID" value="KIJ58639.1"/>
    <property type="molecule type" value="Genomic_DNA"/>
</dbReference>
<dbReference type="HOGENOM" id="CLU_616855_0_0_1"/>
<dbReference type="AlphaFoldDB" id="A0A0C9V083"/>
<organism evidence="2 3">
    <name type="scientific">Hydnomerulius pinastri MD-312</name>
    <dbReference type="NCBI Taxonomy" id="994086"/>
    <lineage>
        <taxon>Eukaryota</taxon>
        <taxon>Fungi</taxon>
        <taxon>Dikarya</taxon>
        <taxon>Basidiomycota</taxon>
        <taxon>Agaricomycotina</taxon>
        <taxon>Agaricomycetes</taxon>
        <taxon>Agaricomycetidae</taxon>
        <taxon>Boletales</taxon>
        <taxon>Boletales incertae sedis</taxon>
        <taxon>Leucogyrophana</taxon>
    </lineage>
</organism>
<proteinExistence type="predicted"/>
<feature type="region of interest" description="Disordered" evidence="1">
    <location>
        <begin position="198"/>
        <end position="288"/>
    </location>
</feature>
<feature type="region of interest" description="Disordered" evidence="1">
    <location>
        <begin position="419"/>
        <end position="444"/>
    </location>
</feature>
<reference evidence="2 3" key="1">
    <citation type="submission" date="2014-04" db="EMBL/GenBank/DDBJ databases">
        <title>Evolutionary Origins and Diversification of the Mycorrhizal Mutualists.</title>
        <authorList>
            <consortium name="DOE Joint Genome Institute"/>
            <consortium name="Mycorrhizal Genomics Consortium"/>
            <person name="Kohler A."/>
            <person name="Kuo A."/>
            <person name="Nagy L.G."/>
            <person name="Floudas D."/>
            <person name="Copeland A."/>
            <person name="Barry K.W."/>
            <person name="Cichocki N."/>
            <person name="Veneault-Fourrey C."/>
            <person name="LaButti K."/>
            <person name="Lindquist E.A."/>
            <person name="Lipzen A."/>
            <person name="Lundell T."/>
            <person name="Morin E."/>
            <person name="Murat C."/>
            <person name="Riley R."/>
            <person name="Ohm R."/>
            <person name="Sun H."/>
            <person name="Tunlid A."/>
            <person name="Henrissat B."/>
            <person name="Grigoriev I.V."/>
            <person name="Hibbett D.S."/>
            <person name="Martin F."/>
        </authorList>
    </citation>
    <scope>NUCLEOTIDE SEQUENCE [LARGE SCALE GENOMIC DNA]</scope>
    <source>
        <strain evidence="2 3">MD-312</strain>
    </source>
</reference>
<accession>A0A0C9V083</accession>
<feature type="compositionally biased region" description="Low complexity" evidence="1">
    <location>
        <begin position="224"/>
        <end position="236"/>
    </location>
</feature>
<sequence>MSAALTQLVPVLTGANWQDWAPLMEAYLMAQGQWYTIMEMCPELTTSLDNTSAINDWNADNATATRNIRLRLAPAVCVKASGATSASDLFSALKAEYGKPGMAATYTEFKSLLDINIPSNAHPSPAMDKVQAHFACLKDAMFEISGKVQAMILMVKLPPTMEVIAQMMNQSSHDDKELEKISIGEIYHSAVLSWEQKDSCPRRNTKANKLSAVKHKQLDPKFRNQQQQHPQNQGSSQKKEQEGKGKTRRRVCILETVVADTTGPSKRPRLEERIASRGPSPVPSEDVMSVGDDLDKEIANTAGIFPETMDIVDSYFNDDEDELFSTMRQVNFPHVHHYNADVFAAFFDVQTPVVIGDPGRLGCHRGQIPGPSSALAPPAAAPAPTSAPTSEESDDPVAQLCREGGVPLIDYLVTMAVEDGPNSAKQPREWSYKDIEGMSKDAQE</sequence>
<protein>
    <recommendedName>
        <fullName evidence="4">DUF4219 domain-containing protein</fullName>
    </recommendedName>
</protein>